<organism evidence="2 3">
    <name type="scientific">Streptomyces mobaraensis</name>
    <name type="common">Streptoverticillium mobaraense</name>
    <dbReference type="NCBI Taxonomy" id="35621"/>
    <lineage>
        <taxon>Bacteria</taxon>
        <taxon>Bacillati</taxon>
        <taxon>Actinomycetota</taxon>
        <taxon>Actinomycetes</taxon>
        <taxon>Kitasatosporales</taxon>
        <taxon>Streptomycetaceae</taxon>
        <taxon>Streptomyces</taxon>
    </lineage>
</organism>
<evidence type="ECO:0000313" key="2">
    <source>
        <dbReference type="EMBL" id="KAB7832656.1"/>
    </source>
</evidence>
<dbReference type="InterPro" id="IPR011990">
    <property type="entry name" value="TPR-like_helical_dom_sf"/>
</dbReference>
<dbReference type="Gene3D" id="1.25.40.10">
    <property type="entry name" value="Tetratricopeptide repeat domain"/>
    <property type="match status" value="2"/>
</dbReference>
<proteinExistence type="predicted"/>
<dbReference type="SMART" id="SM00028">
    <property type="entry name" value="TPR"/>
    <property type="match status" value="4"/>
</dbReference>
<feature type="region of interest" description="Disordered" evidence="1">
    <location>
        <begin position="41"/>
        <end position="60"/>
    </location>
</feature>
<dbReference type="Pfam" id="PF13424">
    <property type="entry name" value="TPR_12"/>
    <property type="match status" value="1"/>
</dbReference>
<dbReference type="SUPFAM" id="SSF48452">
    <property type="entry name" value="TPR-like"/>
    <property type="match status" value="2"/>
</dbReference>
<dbReference type="EMBL" id="VOKX01000144">
    <property type="protein sequence ID" value="KAB7832656.1"/>
    <property type="molecule type" value="Genomic_DNA"/>
</dbReference>
<dbReference type="Proteomes" id="UP000327000">
    <property type="component" value="Unassembled WGS sequence"/>
</dbReference>
<dbReference type="SUPFAM" id="SSF52540">
    <property type="entry name" value="P-loop containing nucleoside triphosphate hydrolases"/>
    <property type="match status" value="1"/>
</dbReference>
<dbReference type="RefSeq" id="WP_152266273.1">
    <property type="nucleotide sequence ID" value="NZ_VOKX01000144.1"/>
</dbReference>
<evidence type="ECO:0000313" key="3">
    <source>
        <dbReference type="Proteomes" id="UP000327000"/>
    </source>
</evidence>
<keyword evidence="3" id="KW-1185">Reference proteome</keyword>
<dbReference type="PANTHER" id="PTHR47691:SF3">
    <property type="entry name" value="HTH-TYPE TRANSCRIPTIONAL REGULATOR RV0890C-RELATED"/>
    <property type="match status" value="1"/>
</dbReference>
<sequence>MDLAISVEAVLGALETAASGTLGGAAGEMGRRAAEGLTRLLGRGRRAGEDGDGGGPPVGEDELRRLAEALHARARTDPGFARELLAWMREAGGPRLGTGLRGVPRVLPAASGVFTDREPVLAALEELLDGEEPPAAHVAVLTGQGGIGKTATAVHCAHRLKDRFPDGQLFVRLGGPAAASAARPAEALSVLLGDLGVAAGRVPADPRRQENLYRDLTADRRLLVLLDDASSEAQVRPLIPATPGSMVIVTSRYRLAGLAGDPGARFLTLDPLPEADAVLLLERVAATSGRRSEARDAARMAAVARGCGRVPLALCETGALVASRAHLSWETVERRLAGPVPGNPEGMDDRNGTDAVRRAHDLAYRELSAEAARLYRLLGHWPGPETGVAAAARVADTTEGAARVLLEELAGVHLLQEVGEERYRFHDLVRADAERRARAEDDPAELAASVRRAAVWYLRFAAAADHRVMPGRWHLGPAYQGLTLPADRDPHDGRAALAALRRERANLAAAVRAAETCHFDDLVWQLCEATWALHLRLGFHDQWIDTHRRGVAAARRQAQELGDARAVGRMHAQLAFAYMGRGRWDEAETALHEAADADRAAGHLRGQATAVESLGLLRLRQRRWQEARDCFTTAQGLLRSIGSGEAGATDVPRGLALLEDHIGRALRGAGRHAEAVRTLYTALALFRALPDRDLYNEGRVYMNLGETHLAAADPAAARLCLDEALAVMESEGAELQEADAAELRARCAEDEERRVSFLRRAEELYERGGDAVGLARVREGLGGG</sequence>
<dbReference type="OrthoDB" id="5521887at2"/>
<dbReference type="Gene3D" id="3.40.50.300">
    <property type="entry name" value="P-loop containing nucleotide triphosphate hydrolases"/>
    <property type="match status" value="1"/>
</dbReference>
<evidence type="ECO:0000256" key="1">
    <source>
        <dbReference type="SAM" id="MobiDB-lite"/>
    </source>
</evidence>
<dbReference type="InterPro" id="IPR027417">
    <property type="entry name" value="P-loop_NTPase"/>
</dbReference>
<name>A0A5N5VWS3_STRMB</name>
<protein>
    <submittedName>
        <fullName evidence="2">Tetratricopeptide repeat protein</fullName>
    </submittedName>
</protein>
<gene>
    <name evidence="2" type="ORF">FRZ00_34575</name>
</gene>
<dbReference type="PANTHER" id="PTHR47691">
    <property type="entry name" value="REGULATOR-RELATED"/>
    <property type="match status" value="1"/>
</dbReference>
<dbReference type="GO" id="GO:0043531">
    <property type="term" value="F:ADP binding"/>
    <property type="evidence" value="ECO:0007669"/>
    <property type="project" value="InterPro"/>
</dbReference>
<comment type="caution">
    <text evidence="2">The sequence shown here is derived from an EMBL/GenBank/DDBJ whole genome shotgun (WGS) entry which is preliminary data.</text>
</comment>
<dbReference type="AlphaFoldDB" id="A0A5N5VWS3"/>
<accession>A0A5N5VWS3</accession>
<dbReference type="InterPro" id="IPR019734">
    <property type="entry name" value="TPR_rpt"/>
</dbReference>
<dbReference type="PRINTS" id="PR00364">
    <property type="entry name" value="DISEASERSIST"/>
</dbReference>
<reference evidence="2 3" key="1">
    <citation type="journal article" date="2019" name="Microb. Cell Fact.">
        <title>Exploring novel herbicidin analogues by transcriptional regulator overexpression and MS/MS molecular networking.</title>
        <authorList>
            <person name="Shi Y."/>
            <person name="Gu R."/>
            <person name="Li Y."/>
            <person name="Wang X."/>
            <person name="Ren W."/>
            <person name="Li X."/>
            <person name="Wang L."/>
            <person name="Xie Y."/>
            <person name="Hong B."/>
        </authorList>
    </citation>
    <scope>NUCLEOTIDE SEQUENCE [LARGE SCALE GENOMIC DNA]</scope>
    <source>
        <strain evidence="2 3">US-43</strain>
    </source>
</reference>